<dbReference type="Pfam" id="PF00990">
    <property type="entry name" value="GGDEF"/>
    <property type="match status" value="1"/>
</dbReference>
<dbReference type="Gene3D" id="3.30.70.270">
    <property type="match status" value="1"/>
</dbReference>
<dbReference type="PROSITE" id="PS50887">
    <property type="entry name" value="GGDEF"/>
    <property type="match status" value="1"/>
</dbReference>
<sequence length="375" mass="41029">MQLPEVLSDLCYSLFYPLIFFGIVRSFTQRVKIGALELLDTVIVAVGFTSVLTAFFLKPAMLTFAGSAFSVFLSILYPVGDVVILAMALVYLLLTPISKRTILLFTGLLSFSLSDLFFLWLSINSRYQFGSITDDGWLLGLLLISLSLSYSGGDSKFSEKISSYAATISLIASATLLGVAAFKPGYFPTFILIPGFITIALAFIRMSFALQEANSAGTERALARTDELTGLANRRNFLLKLNECKSGFVFLLDLDGFKNVNDSLGHDAGDQLLKQVATRFTRALPVSTELARLGGDEFGVIAQVNKTEAMELAQALRATLSYPISLSAEQIKIDVSIGVAEFTGELTSSELLHRADLMMYEAKRNKSGVDIWQEK</sequence>
<dbReference type="InterPro" id="IPR043128">
    <property type="entry name" value="Rev_trsase/Diguanyl_cyclase"/>
</dbReference>
<feature type="domain" description="GGDEF" evidence="2">
    <location>
        <begin position="245"/>
        <end position="375"/>
    </location>
</feature>
<evidence type="ECO:0000256" key="1">
    <source>
        <dbReference type="SAM" id="Phobius"/>
    </source>
</evidence>
<evidence type="ECO:0000313" key="3">
    <source>
        <dbReference type="EMBL" id="CAB4654338.1"/>
    </source>
</evidence>
<dbReference type="InterPro" id="IPR029787">
    <property type="entry name" value="Nucleotide_cyclase"/>
</dbReference>
<evidence type="ECO:0000259" key="2">
    <source>
        <dbReference type="PROSITE" id="PS50887"/>
    </source>
</evidence>
<feature type="transmembrane region" description="Helical" evidence="1">
    <location>
        <begin position="101"/>
        <end position="123"/>
    </location>
</feature>
<dbReference type="AlphaFoldDB" id="A0A6J7VZR8"/>
<evidence type="ECO:0000313" key="5">
    <source>
        <dbReference type="EMBL" id="CAB5142193.1"/>
    </source>
</evidence>
<dbReference type="EMBL" id="CAEZWN010000039">
    <property type="protein sequence ID" value="CAB4654338.1"/>
    <property type="molecule type" value="Genomic_DNA"/>
</dbReference>
<evidence type="ECO:0000313" key="4">
    <source>
        <dbReference type="EMBL" id="CAB4690186.1"/>
    </source>
</evidence>
<dbReference type="SUPFAM" id="SSF55073">
    <property type="entry name" value="Nucleotide cyclase"/>
    <property type="match status" value="1"/>
</dbReference>
<feature type="transmembrane region" description="Helical" evidence="1">
    <location>
        <begin position="187"/>
        <end position="204"/>
    </location>
</feature>
<keyword evidence="1" id="KW-0812">Transmembrane</keyword>
<dbReference type="SMART" id="SM00267">
    <property type="entry name" value="GGDEF"/>
    <property type="match status" value="1"/>
</dbReference>
<dbReference type="GO" id="GO:0052621">
    <property type="term" value="F:diguanylate cyclase activity"/>
    <property type="evidence" value="ECO:0007669"/>
    <property type="project" value="TreeGrafter"/>
</dbReference>
<feature type="transmembrane region" description="Helical" evidence="1">
    <location>
        <begin position="6"/>
        <end position="24"/>
    </location>
</feature>
<keyword evidence="1" id="KW-0472">Membrane</keyword>
<dbReference type="CDD" id="cd01949">
    <property type="entry name" value="GGDEF"/>
    <property type="match status" value="1"/>
</dbReference>
<dbReference type="EMBL" id="CAFBSA010000010">
    <property type="protein sequence ID" value="CAB5142193.1"/>
    <property type="molecule type" value="Genomic_DNA"/>
</dbReference>
<feature type="transmembrane region" description="Helical" evidence="1">
    <location>
        <begin position="135"/>
        <end position="152"/>
    </location>
</feature>
<dbReference type="NCBIfam" id="TIGR00254">
    <property type="entry name" value="GGDEF"/>
    <property type="match status" value="1"/>
</dbReference>
<protein>
    <submittedName>
        <fullName evidence="5">Unannotated protein</fullName>
    </submittedName>
</protein>
<dbReference type="PANTHER" id="PTHR45138:SF9">
    <property type="entry name" value="DIGUANYLATE CYCLASE DGCM-RELATED"/>
    <property type="match status" value="1"/>
</dbReference>
<gene>
    <name evidence="3" type="ORF">UFOPK2252_00540</name>
    <name evidence="4" type="ORF">UFOPK2592_00143</name>
    <name evidence="5" type="ORF">UFOPK4442_00126</name>
</gene>
<accession>A0A6J7VZR8</accession>
<dbReference type="PANTHER" id="PTHR45138">
    <property type="entry name" value="REGULATORY COMPONENTS OF SENSORY TRANSDUCTION SYSTEM"/>
    <property type="match status" value="1"/>
</dbReference>
<feature type="transmembrane region" description="Helical" evidence="1">
    <location>
        <begin position="36"/>
        <end position="57"/>
    </location>
</feature>
<reference evidence="5" key="1">
    <citation type="submission" date="2020-05" db="EMBL/GenBank/DDBJ databases">
        <authorList>
            <person name="Chiriac C."/>
            <person name="Salcher M."/>
            <person name="Ghai R."/>
            <person name="Kavagutti S V."/>
        </authorList>
    </citation>
    <scope>NUCLEOTIDE SEQUENCE</scope>
</reference>
<organism evidence="5">
    <name type="scientific">freshwater metagenome</name>
    <dbReference type="NCBI Taxonomy" id="449393"/>
    <lineage>
        <taxon>unclassified sequences</taxon>
        <taxon>metagenomes</taxon>
        <taxon>ecological metagenomes</taxon>
    </lineage>
</organism>
<dbReference type="EMBL" id="CAEZXU010000004">
    <property type="protein sequence ID" value="CAB4690186.1"/>
    <property type="molecule type" value="Genomic_DNA"/>
</dbReference>
<dbReference type="InterPro" id="IPR050469">
    <property type="entry name" value="Diguanylate_Cyclase"/>
</dbReference>
<dbReference type="InterPro" id="IPR000160">
    <property type="entry name" value="GGDEF_dom"/>
</dbReference>
<feature type="transmembrane region" description="Helical" evidence="1">
    <location>
        <begin position="69"/>
        <end position="94"/>
    </location>
</feature>
<proteinExistence type="predicted"/>
<feature type="transmembrane region" description="Helical" evidence="1">
    <location>
        <begin position="164"/>
        <end position="181"/>
    </location>
</feature>
<name>A0A6J7VZR8_9ZZZZ</name>
<keyword evidence="1" id="KW-1133">Transmembrane helix</keyword>